<dbReference type="AlphaFoldDB" id="A0AAN1W148"/>
<name>A0AAN1W148_9PROT</name>
<proteinExistence type="predicted"/>
<dbReference type="KEGG" id="fku:FGKAn22_19700"/>
<feature type="domain" description="YgjP-like metallopeptidase" evidence="1">
    <location>
        <begin position="37"/>
        <end position="241"/>
    </location>
</feature>
<accession>A0AAN1W148</accession>
<organism evidence="2 3">
    <name type="scientific">Ferrigenium kumadai</name>
    <dbReference type="NCBI Taxonomy" id="1682490"/>
    <lineage>
        <taxon>Bacteria</taxon>
        <taxon>Pseudomonadati</taxon>
        <taxon>Pseudomonadota</taxon>
        <taxon>Betaproteobacteria</taxon>
        <taxon>Nitrosomonadales</taxon>
        <taxon>Gallionellaceae</taxon>
        <taxon>Ferrigenium</taxon>
    </lineage>
</organism>
<dbReference type="PANTHER" id="PTHR30399:SF1">
    <property type="entry name" value="UTP PYROPHOSPHATASE"/>
    <property type="match status" value="1"/>
</dbReference>
<reference evidence="2 3" key="1">
    <citation type="submission" date="2019-03" db="EMBL/GenBank/DDBJ databases">
        <title>Complete genome sequence of Ferrigenium kumadai strain An22, a microaerophilic iron-oxidizing bacterium isolated from a paddy field soil.</title>
        <authorList>
            <person name="Watanabe T."/>
            <person name="Asakawa S."/>
        </authorList>
    </citation>
    <scope>NUCLEOTIDE SEQUENCE [LARGE SCALE GENOMIC DNA]</scope>
    <source>
        <strain evidence="2 3">An22</strain>
    </source>
</reference>
<dbReference type="InterPro" id="IPR002725">
    <property type="entry name" value="YgjP-like_metallopeptidase"/>
</dbReference>
<dbReference type="Proteomes" id="UP001319121">
    <property type="component" value="Chromosome"/>
</dbReference>
<dbReference type="Gene3D" id="3.30.2010.10">
    <property type="entry name" value="Metalloproteases ('zincins'), catalytic domain"/>
    <property type="match status" value="1"/>
</dbReference>
<dbReference type="CDD" id="cd07344">
    <property type="entry name" value="M48_yhfN_like"/>
    <property type="match status" value="1"/>
</dbReference>
<evidence type="ECO:0000313" key="2">
    <source>
        <dbReference type="EMBL" id="BBJ00278.1"/>
    </source>
</evidence>
<dbReference type="EMBL" id="AP019536">
    <property type="protein sequence ID" value="BBJ00278.1"/>
    <property type="molecule type" value="Genomic_DNA"/>
</dbReference>
<evidence type="ECO:0000313" key="3">
    <source>
        <dbReference type="Proteomes" id="UP001319121"/>
    </source>
</evidence>
<gene>
    <name evidence="2" type="ORF">FGKAn22_19700</name>
</gene>
<keyword evidence="3" id="KW-1185">Reference proteome</keyword>
<sequence>MFKRLRNTVTPPAAEQRAALLAGKHITYTLKRSGKRRSIGLRIDDRGLTVSMPLRASESWLHSVLQDKAHWVVEKLDGWQSRKPAEVRWADGESISFIGEKLTLRIRPSLFAGVPQQRGRELWLFVVDQSDAAHIEGLVSDWYRRQAEPLFAERVAHYAPLLNVAPRVLKLSSAKTQWGSCTARGTVRLNEQLVRLPLRLIDYVVVHELAHLREMNHSAAFWDVVGSTCPDYAKLRRELKSVGL</sequence>
<evidence type="ECO:0000259" key="1">
    <source>
        <dbReference type="Pfam" id="PF01863"/>
    </source>
</evidence>
<dbReference type="PANTHER" id="PTHR30399">
    <property type="entry name" value="UNCHARACTERIZED PROTEIN YGJP"/>
    <property type="match status" value="1"/>
</dbReference>
<dbReference type="Pfam" id="PF01863">
    <property type="entry name" value="YgjP-like"/>
    <property type="match status" value="1"/>
</dbReference>
<dbReference type="RefSeq" id="WP_212785523.1">
    <property type="nucleotide sequence ID" value="NZ_AP019536.1"/>
</dbReference>
<dbReference type="InterPro" id="IPR053136">
    <property type="entry name" value="UTP_pyrophosphatase-like"/>
</dbReference>
<protein>
    <recommendedName>
        <fullName evidence="1">YgjP-like metallopeptidase domain-containing protein</fullName>
    </recommendedName>
</protein>